<comment type="caution">
    <text evidence="1">The sequence shown here is derived from an EMBL/GenBank/DDBJ whole genome shotgun (WGS) entry which is preliminary data.</text>
</comment>
<dbReference type="AlphaFoldDB" id="A0A9D2S6E6"/>
<dbReference type="Proteomes" id="UP000824208">
    <property type="component" value="Unassembled WGS sequence"/>
</dbReference>
<dbReference type="EMBL" id="DWYC01000087">
    <property type="protein sequence ID" value="HJB57779.1"/>
    <property type="molecule type" value="Genomic_DNA"/>
</dbReference>
<sequence>MENPVLTHLARLGARPEPLWLYTLLTVMPVNRYPLEAWNEALSAAAGRRICCPSYRALARRLEEEVYGEN</sequence>
<proteinExistence type="predicted"/>
<protein>
    <submittedName>
        <fullName evidence="1">Uncharacterized protein</fullName>
    </submittedName>
</protein>
<evidence type="ECO:0000313" key="1">
    <source>
        <dbReference type="EMBL" id="HJB57779.1"/>
    </source>
</evidence>
<organism evidence="1 2">
    <name type="scientific">Candidatus Flavonifractor intestinipullorum</name>
    <dbReference type="NCBI Taxonomy" id="2838587"/>
    <lineage>
        <taxon>Bacteria</taxon>
        <taxon>Bacillati</taxon>
        <taxon>Bacillota</taxon>
        <taxon>Clostridia</taxon>
        <taxon>Eubacteriales</taxon>
        <taxon>Oscillospiraceae</taxon>
        <taxon>Flavonifractor</taxon>
    </lineage>
</organism>
<gene>
    <name evidence="1" type="ORF">H9714_09535</name>
</gene>
<name>A0A9D2S6E6_9FIRM</name>
<evidence type="ECO:0000313" key="2">
    <source>
        <dbReference type="Proteomes" id="UP000824208"/>
    </source>
</evidence>
<reference evidence="1" key="2">
    <citation type="submission" date="2021-04" db="EMBL/GenBank/DDBJ databases">
        <authorList>
            <person name="Gilroy R."/>
        </authorList>
    </citation>
    <scope>NUCLEOTIDE SEQUENCE</scope>
    <source>
        <strain evidence="1">CHK189-11263</strain>
    </source>
</reference>
<accession>A0A9D2S6E6</accession>
<reference evidence="1" key="1">
    <citation type="journal article" date="2021" name="PeerJ">
        <title>Extensive microbial diversity within the chicken gut microbiome revealed by metagenomics and culture.</title>
        <authorList>
            <person name="Gilroy R."/>
            <person name="Ravi A."/>
            <person name="Getino M."/>
            <person name="Pursley I."/>
            <person name="Horton D.L."/>
            <person name="Alikhan N.F."/>
            <person name="Baker D."/>
            <person name="Gharbi K."/>
            <person name="Hall N."/>
            <person name="Watson M."/>
            <person name="Adriaenssens E.M."/>
            <person name="Foster-Nyarko E."/>
            <person name="Jarju S."/>
            <person name="Secka A."/>
            <person name="Antonio M."/>
            <person name="Oren A."/>
            <person name="Chaudhuri R.R."/>
            <person name="La Ragione R."/>
            <person name="Hildebrand F."/>
            <person name="Pallen M.J."/>
        </authorList>
    </citation>
    <scope>NUCLEOTIDE SEQUENCE</scope>
    <source>
        <strain evidence="1">CHK189-11263</strain>
    </source>
</reference>